<dbReference type="Proteomes" id="UP000499080">
    <property type="component" value="Unassembled WGS sequence"/>
</dbReference>
<proteinExistence type="predicted"/>
<accession>A0A4Y2U754</accession>
<name>A0A4Y2U754_ARAVE</name>
<sequence>MIDEDLQKFSESRVMRTIAIGKLPIRNLPKMNAETTQKKYLQLADINAGDKTPSPLATKISPYMLKRTAEYKEILKRLNDVHNIKCKTE</sequence>
<dbReference type="EMBL" id="BGPR01034450">
    <property type="protein sequence ID" value="GBO08835.1"/>
    <property type="molecule type" value="Genomic_DNA"/>
</dbReference>
<organism evidence="1 2">
    <name type="scientific">Araneus ventricosus</name>
    <name type="common">Orbweaver spider</name>
    <name type="synonym">Epeira ventricosa</name>
    <dbReference type="NCBI Taxonomy" id="182803"/>
    <lineage>
        <taxon>Eukaryota</taxon>
        <taxon>Metazoa</taxon>
        <taxon>Ecdysozoa</taxon>
        <taxon>Arthropoda</taxon>
        <taxon>Chelicerata</taxon>
        <taxon>Arachnida</taxon>
        <taxon>Araneae</taxon>
        <taxon>Araneomorphae</taxon>
        <taxon>Entelegynae</taxon>
        <taxon>Araneoidea</taxon>
        <taxon>Araneidae</taxon>
        <taxon>Araneus</taxon>
    </lineage>
</organism>
<evidence type="ECO:0000313" key="2">
    <source>
        <dbReference type="Proteomes" id="UP000499080"/>
    </source>
</evidence>
<dbReference type="AlphaFoldDB" id="A0A4Y2U754"/>
<reference evidence="1 2" key="1">
    <citation type="journal article" date="2019" name="Sci. Rep.">
        <title>Orb-weaving spider Araneus ventricosus genome elucidates the spidroin gene catalogue.</title>
        <authorList>
            <person name="Kono N."/>
            <person name="Nakamura H."/>
            <person name="Ohtoshi R."/>
            <person name="Moran D.A.P."/>
            <person name="Shinohara A."/>
            <person name="Yoshida Y."/>
            <person name="Fujiwara M."/>
            <person name="Mori M."/>
            <person name="Tomita M."/>
            <person name="Arakawa K."/>
        </authorList>
    </citation>
    <scope>NUCLEOTIDE SEQUENCE [LARGE SCALE GENOMIC DNA]</scope>
</reference>
<evidence type="ECO:0000313" key="1">
    <source>
        <dbReference type="EMBL" id="GBO08835.1"/>
    </source>
</evidence>
<protein>
    <submittedName>
        <fullName evidence="1">Uncharacterized protein</fullName>
    </submittedName>
</protein>
<gene>
    <name evidence="1" type="ORF">AVEN_35967_1</name>
</gene>
<keyword evidence="2" id="KW-1185">Reference proteome</keyword>
<comment type="caution">
    <text evidence="1">The sequence shown here is derived from an EMBL/GenBank/DDBJ whole genome shotgun (WGS) entry which is preliminary data.</text>
</comment>